<organism evidence="9 10">
    <name type="scientific">Ramlibacter rhizophilus</name>
    <dbReference type="NCBI Taxonomy" id="1781167"/>
    <lineage>
        <taxon>Bacteria</taxon>
        <taxon>Pseudomonadati</taxon>
        <taxon>Pseudomonadota</taxon>
        <taxon>Betaproteobacteria</taxon>
        <taxon>Burkholderiales</taxon>
        <taxon>Comamonadaceae</taxon>
        <taxon>Ramlibacter</taxon>
    </lineage>
</organism>
<keyword evidence="4" id="KW-0902">Two-component regulatory system</keyword>
<sequence length="377" mass="40436">MCRRTVSQRCEVAGSATPLALRPPGKCGENALPTKRIKNSRQQTVAAEPIVRASASARTRRRARARTSRPRYETNRPDTSPSSPTRPEHAGARRPTTRRIAPQVPRQVVVDPQRLRQVLLNLLANALKFTPRGRIGVHAGVEATSRHAQALLLTVWDTGNGISAADQERLFKRFSQVGVAGWQQSQGTGLGLSISRELARLMGGELTVRSEPGSGSSFQLELALVQPAAPARAFAPDGPPALPPGRRVLLVEDNAINQMVAEALLQRLGVAEVVTAADGAQALALCESHAFDLVLMDCQMPVMDGFEATRQLRARGCRWPIVALTAGGVTQDRDACLAAGMDDYLAKPIDDKLLGRVLQRWAGGEPPGLGPVPPAGR</sequence>
<dbReference type="Gene3D" id="3.40.50.2300">
    <property type="match status" value="1"/>
</dbReference>
<proteinExistence type="predicted"/>
<dbReference type="CDD" id="cd17546">
    <property type="entry name" value="REC_hyHK_CKI1_RcsC-like"/>
    <property type="match status" value="1"/>
</dbReference>
<dbReference type="InterPro" id="IPR036890">
    <property type="entry name" value="HATPase_C_sf"/>
</dbReference>
<dbReference type="Pfam" id="PF02518">
    <property type="entry name" value="HATPase_c"/>
    <property type="match status" value="1"/>
</dbReference>
<dbReference type="EMBL" id="SMLL01000005">
    <property type="protein sequence ID" value="TFY98685.1"/>
    <property type="molecule type" value="Genomic_DNA"/>
</dbReference>
<evidence type="ECO:0000256" key="6">
    <source>
        <dbReference type="SAM" id="MobiDB-lite"/>
    </source>
</evidence>
<feature type="domain" description="Histidine kinase" evidence="7">
    <location>
        <begin position="108"/>
        <end position="226"/>
    </location>
</feature>
<evidence type="ECO:0000259" key="7">
    <source>
        <dbReference type="PROSITE" id="PS50109"/>
    </source>
</evidence>
<evidence type="ECO:0000256" key="2">
    <source>
        <dbReference type="ARBA" id="ARBA00012438"/>
    </source>
</evidence>
<dbReference type="OrthoDB" id="8577169at2"/>
<dbReference type="SUPFAM" id="SSF55874">
    <property type="entry name" value="ATPase domain of HSP90 chaperone/DNA topoisomerase II/histidine kinase"/>
    <property type="match status" value="1"/>
</dbReference>
<dbReference type="InterPro" id="IPR004358">
    <property type="entry name" value="Sig_transdc_His_kin-like_C"/>
</dbReference>
<dbReference type="InterPro" id="IPR005467">
    <property type="entry name" value="His_kinase_dom"/>
</dbReference>
<feature type="modified residue" description="4-aspartylphosphate" evidence="5">
    <location>
        <position position="297"/>
    </location>
</feature>
<evidence type="ECO:0000259" key="8">
    <source>
        <dbReference type="PROSITE" id="PS50110"/>
    </source>
</evidence>
<dbReference type="PROSITE" id="PS50110">
    <property type="entry name" value="RESPONSE_REGULATORY"/>
    <property type="match status" value="1"/>
</dbReference>
<comment type="catalytic activity">
    <reaction evidence="1">
        <text>ATP + protein L-histidine = ADP + protein N-phospho-L-histidine.</text>
        <dbReference type="EC" id="2.7.13.3"/>
    </reaction>
</comment>
<dbReference type="SMART" id="SM00387">
    <property type="entry name" value="HATPase_c"/>
    <property type="match status" value="1"/>
</dbReference>
<evidence type="ECO:0000256" key="5">
    <source>
        <dbReference type="PROSITE-ProRule" id="PRU00169"/>
    </source>
</evidence>
<dbReference type="PANTHER" id="PTHR45339">
    <property type="entry name" value="HYBRID SIGNAL TRANSDUCTION HISTIDINE KINASE J"/>
    <property type="match status" value="1"/>
</dbReference>
<reference evidence="9 10" key="1">
    <citation type="submission" date="2019-03" db="EMBL/GenBank/DDBJ databases">
        <title>Ramlibacter rhizophilus CCTCC AB2015357, whole genome shotgun sequence.</title>
        <authorList>
            <person name="Zhang X."/>
            <person name="Feng G."/>
            <person name="Zhu H."/>
        </authorList>
    </citation>
    <scope>NUCLEOTIDE SEQUENCE [LARGE SCALE GENOMIC DNA]</scope>
    <source>
        <strain evidence="9 10">CCTCC AB2015357</strain>
    </source>
</reference>
<dbReference type="InterPro" id="IPR011006">
    <property type="entry name" value="CheY-like_superfamily"/>
</dbReference>
<gene>
    <name evidence="9" type="ORF">EZ242_14285</name>
</gene>
<keyword evidence="3 5" id="KW-0597">Phosphoprotein</keyword>
<dbReference type="GO" id="GO:0004673">
    <property type="term" value="F:protein histidine kinase activity"/>
    <property type="evidence" value="ECO:0007669"/>
    <property type="project" value="UniProtKB-EC"/>
</dbReference>
<dbReference type="Gene3D" id="3.30.565.10">
    <property type="entry name" value="Histidine kinase-like ATPase, C-terminal domain"/>
    <property type="match status" value="1"/>
</dbReference>
<comment type="caution">
    <text evidence="9">The sequence shown here is derived from an EMBL/GenBank/DDBJ whole genome shotgun (WGS) entry which is preliminary data.</text>
</comment>
<dbReference type="PRINTS" id="PR00344">
    <property type="entry name" value="BCTRLSENSOR"/>
</dbReference>
<dbReference type="EC" id="2.7.13.3" evidence="2"/>
<feature type="compositionally biased region" description="Basic residues" evidence="6">
    <location>
        <begin position="58"/>
        <end position="69"/>
    </location>
</feature>
<evidence type="ECO:0000256" key="4">
    <source>
        <dbReference type="ARBA" id="ARBA00023012"/>
    </source>
</evidence>
<name>A0A4Z0BH96_9BURK</name>
<evidence type="ECO:0000256" key="3">
    <source>
        <dbReference type="ARBA" id="ARBA00022553"/>
    </source>
</evidence>
<dbReference type="InterPro" id="IPR003594">
    <property type="entry name" value="HATPase_dom"/>
</dbReference>
<evidence type="ECO:0000256" key="1">
    <source>
        <dbReference type="ARBA" id="ARBA00000085"/>
    </source>
</evidence>
<protein>
    <recommendedName>
        <fullName evidence="2">histidine kinase</fullName>
        <ecNumber evidence="2">2.7.13.3</ecNumber>
    </recommendedName>
</protein>
<feature type="region of interest" description="Disordered" evidence="6">
    <location>
        <begin position="18"/>
        <end position="102"/>
    </location>
</feature>
<dbReference type="InterPro" id="IPR001789">
    <property type="entry name" value="Sig_transdc_resp-reg_receiver"/>
</dbReference>
<dbReference type="SUPFAM" id="SSF52172">
    <property type="entry name" value="CheY-like"/>
    <property type="match status" value="1"/>
</dbReference>
<dbReference type="Proteomes" id="UP000297564">
    <property type="component" value="Unassembled WGS sequence"/>
</dbReference>
<feature type="domain" description="Response regulatory" evidence="8">
    <location>
        <begin position="247"/>
        <end position="362"/>
    </location>
</feature>
<dbReference type="PROSITE" id="PS50109">
    <property type="entry name" value="HIS_KIN"/>
    <property type="match status" value="1"/>
</dbReference>
<dbReference type="Pfam" id="PF00072">
    <property type="entry name" value="Response_reg"/>
    <property type="match status" value="1"/>
</dbReference>
<dbReference type="GO" id="GO:0000160">
    <property type="term" value="P:phosphorelay signal transduction system"/>
    <property type="evidence" value="ECO:0007669"/>
    <property type="project" value="UniProtKB-KW"/>
</dbReference>
<dbReference type="SMART" id="SM00448">
    <property type="entry name" value="REC"/>
    <property type="match status" value="1"/>
</dbReference>
<evidence type="ECO:0000313" key="9">
    <source>
        <dbReference type="EMBL" id="TFY98685.1"/>
    </source>
</evidence>
<accession>A0A4Z0BH96</accession>
<dbReference type="CDD" id="cd16922">
    <property type="entry name" value="HATPase_EvgS-ArcB-TorS-like"/>
    <property type="match status" value="1"/>
</dbReference>
<keyword evidence="10" id="KW-1185">Reference proteome</keyword>
<dbReference type="AlphaFoldDB" id="A0A4Z0BH96"/>
<dbReference type="PANTHER" id="PTHR45339:SF1">
    <property type="entry name" value="HYBRID SIGNAL TRANSDUCTION HISTIDINE KINASE J"/>
    <property type="match status" value="1"/>
</dbReference>
<evidence type="ECO:0000313" key="10">
    <source>
        <dbReference type="Proteomes" id="UP000297564"/>
    </source>
</evidence>